<gene>
    <name evidence="1" type="ORF">J2Z70_000957</name>
</gene>
<comment type="caution">
    <text evidence="1">The sequence shown here is derived from an EMBL/GenBank/DDBJ whole genome shotgun (WGS) entry which is preliminary data.</text>
</comment>
<keyword evidence="2" id="KW-1185">Reference proteome</keyword>
<protein>
    <submittedName>
        <fullName evidence="1">Uncharacterized protein</fullName>
    </submittedName>
</protein>
<sequence>MKGYDTPGKSMIDLCGQLVLYDNEQINVA</sequence>
<proteinExistence type="predicted"/>
<reference evidence="1 2" key="1">
    <citation type="submission" date="2021-03" db="EMBL/GenBank/DDBJ databases">
        <title>Genomic Encyclopedia of Type Strains, Phase IV (KMG-IV): sequencing the most valuable type-strain genomes for metagenomic binning, comparative biology and taxonomic classification.</title>
        <authorList>
            <person name="Goeker M."/>
        </authorList>
    </citation>
    <scope>NUCLEOTIDE SEQUENCE [LARGE SCALE GENOMIC DNA]</scope>
    <source>
        <strain evidence="1 2">DSM 101953</strain>
    </source>
</reference>
<organism evidence="1 2">
    <name type="scientific">Paenibacillus silagei</name>
    <dbReference type="NCBI Taxonomy" id="1670801"/>
    <lineage>
        <taxon>Bacteria</taxon>
        <taxon>Bacillati</taxon>
        <taxon>Bacillota</taxon>
        <taxon>Bacilli</taxon>
        <taxon>Bacillales</taxon>
        <taxon>Paenibacillaceae</taxon>
        <taxon>Paenibacillus</taxon>
    </lineage>
</organism>
<accession>A0ABS4NN68</accession>
<evidence type="ECO:0000313" key="1">
    <source>
        <dbReference type="EMBL" id="MBP2110817.1"/>
    </source>
</evidence>
<evidence type="ECO:0000313" key="2">
    <source>
        <dbReference type="Proteomes" id="UP000773462"/>
    </source>
</evidence>
<dbReference type="EMBL" id="JAGGLV010000002">
    <property type="protein sequence ID" value="MBP2110817.1"/>
    <property type="molecule type" value="Genomic_DNA"/>
</dbReference>
<dbReference type="Proteomes" id="UP000773462">
    <property type="component" value="Unassembled WGS sequence"/>
</dbReference>
<name>A0ABS4NN68_9BACL</name>